<comment type="caution">
    <text evidence="2">The sequence shown here is derived from an EMBL/GenBank/DDBJ whole genome shotgun (WGS) entry which is preliminary data.</text>
</comment>
<feature type="compositionally biased region" description="Basic and acidic residues" evidence="1">
    <location>
        <begin position="364"/>
        <end position="392"/>
    </location>
</feature>
<feature type="region of interest" description="Disordered" evidence="1">
    <location>
        <begin position="61"/>
        <end position="248"/>
    </location>
</feature>
<organism evidence="2 3">
    <name type="scientific">Plutella xylostella</name>
    <name type="common">Diamondback moth</name>
    <name type="synonym">Plutella maculipennis</name>
    <dbReference type="NCBI Taxonomy" id="51655"/>
    <lineage>
        <taxon>Eukaryota</taxon>
        <taxon>Metazoa</taxon>
        <taxon>Ecdysozoa</taxon>
        <taxon>Arthropoda</taxon>
        <taxon>Hexapoda</taxon>
        <taxon>Insecta</taxon>
        <taxon>Pterygota</taxon>
        <taxon>Neoptera</taxon>
        <taxon>Endopterygota</taxon>
        <taxon>Lepidoptera</taxon>
        <taxon>Glossata</taxon>
        <taxon>Ditrysia</taxon>
        <taxon>Yponomeutoidea</taxon>
        <taxon>Plutellidae</taxon>
        <taxon>Plutella</taxon>
    </lineage>
</organism>
<evidence type="ECO:0000313" key="3">
    <source>
        <dbReference type="Proteomes" id="UP000823941"/>
    </source>
</evidence>
<name>A0ABQ7R543_PLUXY</name>
<feature type="compositionally biased region" description="Basic and acidic residues" evidence="1">
    <location>
        <begin position="105"/>
        <end position="127"/>
    </location>
</feature>
<evidence type="ECO:0000256" key="1">
    <source>
        <dbReference type="SAM" id="MobiDB-lite"/>
    </source>
</evidence>
<keyword evidence="3" id="KW-1185">Reference proteome</keyword>
<feature type="compositionally biased region" description="Polar residues" evidence="1">
    <location>
        <begin position="131"/>
        <end position="141"/>
    </location>
</feature>
<feature type="compositionally biased region" description="Polar residues" evidence="1">
    <location>
        <begin position="306"/>
        <end position="318"/>
    </location>
</feature>
<feature type="compositionally biased region" description="Polar residues" evidence="1">
    <location>
        <begin position="198"/>
        <end position="211"/>
    </location>
</feature>
<accession>A0ABQ7R543</accession>
<feature type="compositionally biased region" description="Polar residues" evidence="1">
    <location>
        <begin position="339"/>
        <end position="352"/>
    </location>
</feature>
<feature type="region of interest" description="Disordered" evidence="1">
    <location>
        <begin position="303"/>
        <end position="392"/>
    </location>
</feature>
<dbReference type="Proteomes" id="UP000823941">
    <property type="component" value="Chromosome 3"/>
</dbReference>
<evidence type="ECO:0000313" key="2">
    <source>
        <dbReference type="EMBL" id="KAG7312391.1"/>
    </source>
</evidence>
<dbReference type="EMBL" id="JAHIBW010000003">
    <property type="protein sequence ID" value="KAG7312391.1"/>
    <property type="molecule type" value="Genomic_DNA"/>
</dbReference>
<sequence>MRNRSEKAKEVHVKKEIPVKEVKVEQSVVKEVQKKEVAKEVKKEVVAKELKVLSPVLKEVKVKPEKLSLPAEVKEPEKESVNGKTSDKPEVETPPPPIQNSITSEKAKNEESNGVGDKIKKFEKAAEDAGSSATLGRQSRAGSVRRRLPSDPDLPPPPLDLTPAPKIKAPPETNHKTADFELKKPEPQKIIKPEFKPLQSNAEATIRSPSLGSKLGDQFPSSGTAFRNVADTPRHNDDNTHNNVKPCKFKNKDKYSASVSKGSSYFTRGSEEIWLVKKKDIEEIEQRVLDSFHRAGGNVCVRESARASSDGGQASLSHTLGRPRRQMYARSESLDPQHAQRSQTLKRQTSVACTCGHDKKPRSKACDARPRSRSHGDDNSQTHVLDKYETLV</sequence>
<feature type="compositionally biased region" description="Basic and acidic residues" evidence="1">
    <location>
        <begin position="61"/>
        <end position="91"/>
    </location>
</feature>
<reference evidence="2 3" key="1">
    <citation type="submission" date="2021-06" db="EMBL/GenBank/DDBJ databases">
        <title>A haploid diamondback moth (Plutella xylostella L.) genome assembly resolves 31 chromosomes and identifies a diamide resistance mutation.</title>
        <authorList>
            <person name="Ward C.M."/>
            <person name="Perry K.D."/>
            <person name="Baker G."/>
            <person name="Powis K."/>
            <person name="Heckel D.G."/>
            <person name="Baxter S.W."/>
        </authorList>
    </citation>
    <scope>NUCLEOTIDE SEQUENCE [LARGE SCALE GENOMIC DNA]</scope>
    <source>
        <strain evidence="2 3">LV</strain>
        <tissue evidence="2">Single pupa</tissue>
    </source>
</reference>
<feature type="compositionally biased region" description="Basic and acidic residues" evidence="1">
    <location>
        <begin position="173"/>
        <end position="195"/>
    </location>
</feature>
<gene>
    <name evidence="2" type="ORF">JYU34_001884</name>
</gene>
<proteinExistence type="predicted"/>
<protein>
    <submittedName>
        <fullName evidence="2">Uncharacterized protein</fullName>
    </submittedName>
</protein>